<sequence length="217" mass="24841">MKAFRIHITSWTASFRYPNLISGYQPSLVVPPLSTVFGLFSAAAGEYVSPEDIATGYVFRFASQAIDIETIYQFNNKSARLSTKSNIIRRQILFDNELWIYVTESRIAEAFAHPHFQMVLGRSGDLACVNRIDEIDLKPVQELARLRGTIVPMGKTPLSAPIHALPIGFTNEIPRRNIGTFPYFLLEYKFRQSRVIPESGFLDEESDHEVFWHDNRR</sequence>
<dbReference type="GO" id="GO:0051607">
    <property type="term" value="P:defense response to virus"/>
    <property type="evidence" value="ECO:0007669"/>
    <property type="project" value="UniProtKB-KW"/>
</dbReference>
<name>A0A975BY32_9BACT</name>
<evidence type="ECO:0000313" key="2">
    <source>
        <dbReference type="EMBL" id="QTA93740.1"/>
    </source>
</evidence>
<accession>A0A975BY32</accession>
<dbReference type="CDD" id="cd09693">
    <property type="entry name" value="Cas5_I"/>
    <property type="match status" value="1"/>
</dbReference>
<dbReference type="AlphaFoldDB" id="A0A975BY32"/>
<dbReference type="NCBIfam" id="TIGR02593">
    <property type="entry name" value="CRISPR_cas5"/>
    <property type="match status" value="1"/>
</dbReference>
<dbReference type="Proteomes" id="UP000663722">
    <property type="component" value="Chromosome"/>
</dbReference>
<evidence type="ECO:0000313" key="3">
    <source>
        <dbReference type="Proteomes" id="UP000663722"/>
    </source>
</evidence>
<proteinExistence type="predicted"/>
<protein>
    <submittedName>
        <fullName evidence="2">CRISPR-associated protein Cas5, subtype I-B/TNEAP</fullName>
    </submittedName>
</protein>
<keyword evidence="3" id="KW-1185">Reference proteome</keyword>
<dbReference type="Gene3D" id="3.30.70.2660">
    <property type="match status" value="1"/>
</dbReference>
<dbReference type="NCBIfam" id="TIGR01895">
    <property type="entry name" value="cas_Cas5t"/>
    <property type="match status" value="1"/>
</dbReference>
<evidence type="ECO:0000256" key="1">
    <source>
        <dbReference type="ARBA" id="ARBA00023118"/>
    </source>
</evidence>
<dbReference type="RefSeq" id="WP_207680547.1">
    <property type="nucleotide sequence ID" value="NZ_CP061800.1"/>
</dbReference>
<keyword evidence="1" id="KW-0051">Antiviral defense</keyword>
<gene>
    <name evidence="2" type="primary">cas5b</name>
    <name evidence="2" type="ORF">dnm_098440</name>
</gene>
<reference evidence="2" key="1">
    <citation type="journal article" date="2021" name="Microb. Physiol.">
        <title>Proteogenomic Insights into the Physiology of Marine, Sulfate-Reducing, Filamentous Desulfonema limicola and Desulfonema magnum.</title>
        <authorList>
            <person name="Schnaars V."/>
            <person name="Wohlbrand L."/>
            <person name="Scheve S."/>
            <person name="Hinrichs C."/>
            <person name="Reinhardt R."/>
            <person name="Rabus R."/>
        </authorList>
    </citation>
    <scope>NUCLEOTIDE SEQUENCE</scope>
    <source>
        <strain evidence="2">4be13</strain>
    </source>
</reference>
<dbReference type="EMBL" id="CP061800">
    <property type="protein sequence ID" value="QTA93740.1"/>
    <property type="molecule type" value="Genomic_DNA"/>
</dbReference>
<dbReference type="KEGG" id="dmm:dnm_098440"/>
<dbReference type="InterPro" id="IPR013422">
    <property type="entry name" value="CRISPR-assoc_prot_Cas5_N"/>
</dbReference>
<dbReference type="InterPro" id="IPR013337">
    <property type="entry name" value="CRISPR-assoc_prot_Cas5_Tneap"/>
</dbReference>
<organism evidence="2 3">
    <name type="scientific">Desulfonema magnum</name>
    <dbReference type="NCBI Taxonomy" id="45655"/>
    <lineage>
        <taxon>Bacteria</taxon>
        <taxon>Pseudomonadati</taxon>
        <taxon>Thermodesulfobacteriota</taxon>
        <taxon>Desulfobacteria</taxon>
        <taxon>Desulfobacterales</taxon>
        <taxon>Desulfococcaceae</taxon>
        <taxon>Desulfonema</taxon>
    </lineage>
</organism>